<dbReference type="Gene3D" id="3.20.140.10">
    <property type="entry name" value="nicotinate phosphoribosyltransferase"/>
    <property type="match status" value="1"/>
</dbReference>
<dbReference type="SUPFAM" id="SSF51690">
    <property type="entry name" value="Nicotinate/Quinolinate PRTase C-terminal domain-like"/>
    <property type="match status" value="1"/>
</dbReference>
<evidence type="ECO:0000313" key="12">
    <source>
        <dbReference type="EMBL" id="OSY46857.1"/>
    </source>
</evidence>
<evidence type="ECO:0000259" key="11">
    <source>
        <dbReference type="Pfam" id="PF17767"/>
    </source>
</evidence>
<protein>
    <recommendedName>
        <fullName evidence="3 9">Nicotinate phosphoribosyltransferase</fullName>
        <ecNumber evidence="3 9">6.3.4.21</ecNumber>
    </recommendedName>
</protein>
<keyword evidence="14" id="KW-1185">Reference proteome</keyword>
<dbReference type="KEGG" id="spla:CP981_03260"/>
<evidence type="ECO:0000256" key="5">
    <source>
        <dbReference type="ARBA" id="ARBA00022598"/>
    </source>
</evidence>
<dbReference type="PANTHER" id="PTHR11098">
    <property type="entry name" value="NICOTINATE PHOSPHORIBOSYLTRANSFERASE"/>
    <property type="match status" value="1"/>
</dbReference>
<dbReference type="AlphaFoldDB" id="A0AAE6NDD8"/>
<dbReference type="Proteomes" id="UP000194225">
    <property type="component" value="Unassembled WGS sequence"/>
</dbReference>
<comment type="pathway">
    <text evidence="1 9">Cofactor biosynthesis; NAD(+) biosynthesis; nicotinate D-ribonucleotide from nicotinate: step 1/1.</text>
</comment>
<dbReference type="EC" id="6.3.4.21" evidence="3 9"/>
<dbReference type="GeneID" id="90922347"/>
<dbReference type="EMBL" id="CP023691">
    <property type="protein sequence ID" value="QEV50819.1"/>
    <property type="molecule type" value="Genomic_DNA"/>
</dbReference>
<name>A0AAE6NDD8_STRPT</name>
<sequence length="448" mass="47454">MSDATTTDLYEVTMALSYLHEGMTQPATFSCFVRELPPQRGFLIAAGAETVLDFLSGFTVGHDDVEVFAEALQRPARDLAPLLGMRFTGEVRAVPEGRVVLAGEPLLEITAPLPQAQLVESFVLNHLTHQTAIASKCIRCVLAARGRSVVDFSLRRTHGTAAALQVARLGAMTGFAGTSNVAAAHAEDLPAVGTMAHSYIEAFEDEEAAFTAFALCHPGPVTLLVDTYDTESGVAAAARVLNGLGRGDGSAIRLDSGDLAELAVRARAILDNAGLPQVRIVASGGLDECAVHDLARAGAPIDVYAVGTRVGVSADAPSLDSAYKLVAYDGRPVMKLSSAKMTAPGRKQVFRRPGCHDVIGLADEPLPAGSTPLLETLMSGGVRSTPRGRLADARRRVVADVAELPATARYIRSPHAVRPRVSKRLSALTDRVRRRIEREVLAPFGSHS</sequence>
<dbReference type="InterPro" id="IPR007229">
    <property type="entry name" value="Nic_PRibTrfase-Fam"/>
</dbReference>
<comment type="PTM">
    <text evidence="9">Transiently phosphorylated on a His residue during the reaction cycle. Phosphorylation strongly increases the affinity for substrates and increases the rate of nicotinate D-ribonucleotide production. Dephosphorylation regenerates the low-affinity form of the enzyme, leading to product release.</text>
</comment>
<evidence type="ECO:0000313" key="15">
    <source>
        <dbReference type="Proteomes" id="UP000325458"/>
    </source>
</evidence>
<dbReference type="CDD" id="cd01570">
    <property type="entry name" value="NAPRTase_A"/>
    <property type="match status" value="1"/>
</dbReference>
<comment type="function">
    <text evidence="9">Catalyzes the first step in the biosynthesis of NAD from nicotinic acid, the ATP-dependent synthesis of beta-nicotinate D-ribonucleotide from nicotinate and 5-phospho-D-ribose 1-phosphate.</text>
</comment>
<dbReference type="Gene3D" id="3.20.20.70">
    <property type="entry name" value="Aldolase class I"/>
    <property type="match status" value="1"/>
</dbReference>
<dbReference type="GO" id="GO:0004516">
    <property type="term" value="F:nicotinate phosphoribosyltransferase activity"/>
    <property type="evidence" value="ECO:0007669"/>
    <property type="project" value="UniProtKB-UniRule"/>
</dbReference>
<evidence type="ECO:0000256" key="6">
    <source>
        <dbReference type="ARBA" id="ARBA00022642"/>
    </source>
</evidence>
<evidence type="ECO:0000259" key="10">
    <source>
        <dbReference type="Pfam" id="PF04095"/>
    </source>
</evidence>
<evidence type="ECO:0000256" key="3">
    <source>
        <dbReference type="ARBA" id="ARBA00013236"/>
    </source>
</evidence>
<evidence type="ECO:0000256" key="8">
    <source>
        <dbReference type="ARBA" id="ARBA00048668"/>
    </source>
</evidence>
<accession>A0AAE6NDD8</accession>
<dbReference type="SUPFAM" id="SSF54675">
    <property type="entry name" value="Nicotinate/Quinolinate PRTase N-terminal domain-like"/>
    <property type="match status" value="1"/>
</dbReference>
<organism evidence="13 15">
    <name type="scientific">Streptomyces platensis</name>
    <dbReference type="NCBI Taxonomy" id="58346"/>
    <lineage>
        <taxon>Bacteria</taxon>
        <taxon>Bacillati</taxon>
        <taxon>Actinomycetota</taxon>
        <taxon>Actinomycetes</taxon>
        <taxon>Kitasatosporales</taxon>
        <taxon>Streptomycetaceae</taxon>
        <taxon>Streptomyces</taxon>
    </lineage>
</organism>
<dbReference type="Pfam" id="PF04095">
    <property type="entry name" value="NAPRTase"/>
    <property type="match status" value="1"/>
</dbReference>
<dbReference type="InterPro" id="IPR041525">
    <property type="entry name" value="N/Namide_PRibTrfase"/>
</dbReference>
<comment type="catalytic activity">
    <reaction evidence="8 9">
        <text>5-phospho-alpha-D-ribose 1-diphosphate + nicotinate + ATP + H2O = nicotinate beta-D-ribonucleotide + ADP + phosphate + diphosphate</text>
        <dbReference type="Rhea" id="RHEA:36163"/>
        <dbReference type="ChEBI" id="CHEBI:15377"/>
        <dbReference type="ChEBI" id="CHEBI:30616"/>
        <dbReference type="ChEBI" id="CHEBI:32544"/>
        <dbReference type="ChEBI" id="CHEBI:33019"/>
        <dbReference type="ChEBI" id="CHEBI:43474"/>
        <dbReference type="ChEBI" id="CHEBI:57502"/>
        <dbReference type="ChEBI" id="CHEBI:58017"/>
        <dbReference type="ChEBI" id="CHEBI:456216"/>
        <dbReference type="EC" id="6.3.4.21"/>
    </reaction>
</comment>
<keyword evidence="13" id="KW-0328">Glycosyltransferase</keyword>
<dbReference type="InterPro" id="IPR006405">
    <property type="entry name" value="Nic_PRibTrfase_pncB"/>
</dbReference>
<feature type="domain" description="Nicotinate phosphoribosyltransferase N-terminal" evidence="11">
    <location>
        <begin position="6"/>
        <end position="127"/>
    </location>
</feature>
<evidence type="ECO:0000256" key="4">
    <source>
        <dbReference type="ARBA" id="ARBA00022553"/>
    </source>
</evidence>
<dbReference type="InterPro" id="IPR036068">
    <property type="entry name" value="Nicotinate_pribotase-like_C"/>
</dbReference>
<evidence type="ECO:0000256" key="9">
    <source>
        <dbReference type="RuleBase" id="RU365100"/>
    </source>
</evidence>
<keyword evidence="5 9" id="KW-0436">Ligase</keyword>
<evidence type="ECO:0000256" key="2">
    <source>
        <dbReference type="ARBA" id="ARBA00010897"/>
    </source>
</evidence>
<reference evidence="13 15" key="2">
    <citation type="submission" date="2017-09" db="EMBL/GenBank/DDBJ databases">
        <authorList>
            <person name="Lee N."/>
            <person name="Cho B.-K."/>
        </authorList>
    </citation>
    <scope>NUCLEOTIDE SEQUENCE [LARGE SCALE GENOMIC DNA]</scope>
    <source>
        <strain evidence="13 15">ATCC 23948</strain>
    </source>
</reference>
<dbReference type="PANTHER" id="PTHR11098:SF1">
    <property type="entry name" value="NICOTINATE PHOSPHORIBOSYLTRANSFERASE"/>
    <property type="match status" value="1"/>
</dbReference>
<dbReference type="Proteomes" id="UP000325458">
    <property type="component" value="Chromosome"/>
</dbReference>
<dbReference type="RefSeq" id="WP_085923536.1">
    <property type="nucleotide sequence ID" value="NZ_BAABSS010000058.1"/>
</dbReference>
<dbReference type="GO" id="GO:0034355">
    <property type="term" value="P:NAD+ biosynthetic process via the salvage pathway"/>
    <property type="evidence" value="ECO:0007669"/>
    <property type="project" value="TreeGrafter"/>
</dbReference>
<evidence type="ECO:0000313" key="14">
    <source>
        <dbReference type="Proteomes" id="UP000194225"/>
    </source>
</evidence>
<dbReference type="Pfam" id="PF17767">
    <property type="entry name" value="NAPRTase_N"/>
    <property type="match status" value="1"/>
</dbReference>
<gene>
    <name evidence="12" type="primary">pncB2</name>
    <name evidence="12" type="ORF">BG653_01593</name>
    <name evidence="13" type="ORF">CP981_03260</name>
</gene>
<dbReference type="InterPro" id="IPR040727">
    <property type="entry name" value="NAPRTase_N"/>
</dbReference>
<comment type="similarity">
    <text evidence="2 9">Belongs to the NAPRTase family.</text>
</comment>
<dbReference type="EMBL" id="MIGA01000007">
    <property type="protein sequence ID" value="OSY46857.1"/>
    <property type="molecule type" value="Genomic_DNA"/>
</dbReference>
<keyword evidence="7 9" id="KW-0808">Transferase</keyword>
<dbReference type="InterPro" id="IPR013785">
    <property type="entry name" value="Aldolase_TIM"/>
</dbReference>
<dbReference type="NCBIfam" id="TIGR01513">
    <property type="entry name" value="NAPRTase_put"/>
    <property type="match status" value="1"/>
</dbReference>
<proteinExistence type="inferred from homology"/>
<evidence type="ECO:0000256" key="1">
    <source>
        <dbReference type="ARBA" id="ARBA00004952"/>
    </source>
</evidence>
<keyword evidence="6 9" id="KW-0662">Pyridine nucleotide biosynthesis</keyword>
<keyword evidence="4" id="KW-0597">Phosphoprotein</keyword>
<evidence type="ECO:0000313" key="13">
    <source>
        <dbReference type="EMBL" id="QEV50819.1"/>
    </source>
</evidence>
<dbReference type="NCBIfam" id="NF009131">
    <property type="entry name" value="PRK12484.1"/>
    <property type="match status" value="1"/>
</dbReference>
<reference evidence="12 14" key="1">
    <citation type="submission" date="2016-09" db="EMBL/GenBank/DDBJ databases">
        <title>Streptomyces platensis DSM40041, a candidate organism with high potential of specific P450 cytochromes.</title>
        <authorList>
            <person name="Grumaz C."/>
            <person name="Vainshtein Y."/>
            <person name="Kirstahler P."/>
            <person name="Sohn K."/>
        </authorList>
    </citation>
    <scope>NUCLEOTIDE SEQUENCE [LARGE SCALE GENOMIC DNA]</scope>
    <source>
        <strain evidence="12 14">DSM 40041</strain>
    </source>
</reference>
<dbReference type="GO" id="GO:0005829">
    <property type="term" value="C:cytosol"/>
    <property type="evidence" value="ECO:0007669"/>
    <property type="project" value="TreeGrafter"/>
</dbReference>
<evidence type="ECO:0000256" key="7">
    <source>
        <dbReference type="ARBA" id="ARBA00022679"/>
    </source>
</evidence>
<dbReference type="GO" id="GO:0016757">
    <property type="term" value="F:glycosyltransferase activity"/>
    <property type="evidence" value="ECO:0007669"/>
    <property type="project" value="UniProtKB-KW"/>
</dbReference>
<feature type="domain" description="Nicotinate/nicotinamide phosphoribosyltransferase" evidence="10">
    <location>
        <begin position="149"/>
        <end position="289"/>
    </location>
</feature>
<dbReference type="PIRSF" id="PIRSF000484">
    <property type="entry name" value="NAPRT"/>
    <property type="match status" value="1"/>
</dbReference>